<dbReference type="SUPFAM" id="SSF51430">
    <property type="entry name" value="NAD(P)-linked oxidoreductase"/>
    <property type="match status" value="1"/>
</dbReference>
<keyword evidence="3" id="KW-1185">Reference proteome</keyword>
<dbReference type="RefSeq" id="WP_308455170.1">
    <property type="nucleotide sequence ID" value="NZ_JAJEQR010000100.1"/>
</dbReference>
<dbReference type="GO" id="GO:0016491">
    <property type="term" value="F:oxidoreductase activity"/>
    <property type="evidence" value="ECO:0007669"/>
    <property type="project" value="InterPro"/>
</dbReference>
<proteinExistence type="predicted"/>
<dbReference type="InterPro" id="IPR050523">
    <property type="entry name" value="AKR_Detox_Biosynth"/>
</dbReference>
<dbReference type="Pfam" id="PF00248">
    <property type="entry name" value="Aldo_ket_red"/>
    <property type="match status" value="1"/>
</dbReference>
<accession>A0AAE3EEQ1</accession>
<dbReference type="Proteomes" id="UP001198182">
    <property type="component" value="Unassembled WGS sequence"/>
</dbReference>
<reference evidence="2" key="1">
    <citation type="submission" date="2021-10" db="EMBL/GenBank/DDBJ databases">
        <title>Anaerobic single-cell dispensing facilitates the cultivation of human gut bacteria.</title>
        <authorList>
            <person name="Afrizal A."/>
        </authorList>
    </citation>
    <scope>NUCLEOTIDE SEQUENCE</scope>
    <source>
        <strain evidence="2">CLA-AA-H215</strain>
    </source>
</reference>
<evidence type="ECO:0000259" key="1">
    <source>
        <dbReference type="Pfam" id="PF00248"/>
    </source>
</evidence>
<protein>
    <submittedName>
        <fullName evidence="2">Aldo/keto reductase</fullName>
    </submittedName>
</protein>
<dbReference type="PANTHER" id="PTHR43364:SF1">
    <property type="entry name" value="OXIDOREDUCTASE YDHF"/>
    <property type="match status" value="1"/>
</dbReference>
<organism evidence="2 3">
    <name type="scientific">Hominifimenecus microfluidus</name>
    <dbReference type="NCBI Taxonomy" id="2885348"/>
    <lineage>
        <taxon>Bacteria</taxon>
        <taxon>Bacillati</taxon>
        <taxon>Bacillota</taxon>
        <taxon>Clostridia</taxon>
        <taxon>Lachnospirales</taxon>
        <taxon>Lachnospiraceae</taxon>
        <taxon>Hominifimenecus</taxon>
    </lineage>
</organism>
<gene>
    <name evidence="2" type="ORF">LKD81_17670</name>
</gene>
<dbReference type="InterPro" id="IPR036812">
    <property type="entry name" value="NAD(P)_OxRdtase_dom_sf"/>
</dbReference>
<evidence type="ECO:0000313" key="2">
    <source>
        <dbReference type="EMBL" id="MCC2232786.1"/>
    </source>
</evidence>
<dbReference type="PRINTS" id="PR00069">
    <property type="entry name" value="ALDKETRDTASE"/>
</dbReference>
<feature type="domain" description="NADP-dependent oxidoreductase" evidence="1">
    <location>
        <begin position="15"/>
        <end position="296"/>
    </location>
</feature>
<comment type="caution">
    <text evidence="2">The sequence shown here is derived from an EMBL/GenBank/DDBJ whole genome shotgun (WGS) entry which is preliminary data.</text>
</comment>
<dbReference type="GO" id="GO:0005829">
    <property type="term" value="C:cytosol"/>
    <property type="evidence" value="ECO:0007669"/>
    <property type="project" value="TreeGrafter"/>
</dbReference>
<dbReference type="InterPro" id="IPR023210">
    <property type="entry name" value="NADP_OxRdtase_dom"/>
</dbReference>
<name>A0AAE3EEQ1_9FIRM</name>
<dbReference type="InterPro" id="IPR020471">
    <property type="entry name" value="AKR"/>
</dbReference>
<evidence type="ECO:0000313" key="3">
    <source>
        <dbReference type="Proteomes" id="UP001198182"/>
    </source>
</evidence>
<dbReference type="EMBL" id="JAJEQR010000100">
    <property type="protein sequence ID" value="MCC2232786.1"/>
    <property type="molecule type" value="Genomic_DNA"/>
</dbReference>
<dbReference type="AlphaFoldDB" id="A0AAE3EEQ1"/>
<dbReference type="CDD" id="cd19092">
    <property type="entry name" value="AKR_BsYcsN_EcYdhF-like"/>
    <property type="match status" value="1"/>
</dbReference>
<dbReference type="Gene3D" id="3.20.20.100">
    <property type="entry name" value="NADP-dependent oxidoreductase domain"/>
    <property type="match status" value="1"/>
</dbReference>
<dbReference type="PANTHER" id="PTHR43364">
    <property type="entry name" value="NADH-SPECIFIC METHYLGLYOXAL REDUCTASE-RELATED"/>
    <property type="match status" value="1"/>
</dbReference>
<sequence>MKYTPIGTTDLMASRIIAGCMRIDKVSEADADRFIHTALDLGINLFDHADVYGSTAGACEKLFGRLVTPSMRDQMILQTKCGVIKGRPAYDFSKEHILQSVDESLQRLHTDHVELLLLHRPDTLADPAEIAEAFEILHKSGKVQAFGVSNQNTWQMELLKKYCHFPIQVNQLQAGIAHPHIFATGQSVNSDRYFAPDRDGGVLPYCRLHDITIQAWSPFQTGFFGGVFFDREKYPSLNQALDRIAETHNSTPTAIATAWLLRHPADLQVLSGTMKPERLTEMCQATEITLTRNEWYELLNEGLKLFPGGTK</sequence>